<organism evidence="10 11">
    <name type="scientific">Candidatus Synechococcus calcipolaris G9</name>
    <dbReference type="NCBI Taxonomy" id="1497997"/>
    <lineage>
        <taxon>Bacteria</taxon>
        <taxon>Bacillati</taxon>
        <taxon>Cyanobacteriota</taxon>
        <taxon>Cyanophyceae</taxon>
        <taxon>Synechococcales</taxon>
        <taxon>Synechococcaceae</taxon>
        <taxon>Synechococcus</taxon>
    </lineage>
</organism>
<reference evidence="10" key="1">
    <citation type="journal article" date="2022" name="Genome Biol. Evol.">
        <title>A New Gene Family Diagnostic for Intracellular Biomineralization of Amorphous Ca Carbonates by Cyanobacteria.</title>
        <authorList>
            <person name="Benzerara K."/>
            <person name="Duprat E."/>
            <person name="Bitard-Feildel T."/>
            <person name="Caumes G."/>
            <person name="Cassier-Chauvat C."/>
            <person name="Chauvat F."/>
            <person name="Dezi M."/>
            <person name="Diop S.I."/>
            <person name="Gaschignard G."/>
            <person name="Gorgen S."/>
            <person name="Gugger M."/>
            <person name="Lopez-Garcia P."/>
            <person name="Millet M."/>
            <person name="Skouri-Panet F."/>
            <person name="Moreira D."/>
            <person name="Callebaut I."/>
        </authorList>
    </citation>
    <scope>NUCLEOTIDE SEQUENCE</scope>
    <source>
        <strain evidence="10">G9</strain>
    </source>
</reference>
<evidence type="ECO:0000256" key="4">
    <source>
        <dbReference type="ARBA" id="ARBA00022692"/>
    </source>
</evidence>
<protein>
    <recommendedName>
        <fullName evidence="12">Bestrophin</fullName>
    </recommendedName>
</protein>
<evidence type="ECO:0000313" key="10">
    <source>
        <dbReference type="EMBL" id="MDG2989339.1"/>
    </source>
</evidence>
<evidence type="ECO:0000313" key="11">
    <source>
        <dbReference type="Proteomes" id="UP001154265"/>
    </source>
</evidence>
<evidence type="ECO:0000256" key="9">
    <source>
        <dbReference type="SAM" id="Phobius"/>
    </source>
</evidence>
<name>A0ABT6ETU3_9SYNE</name>
<comment type="caution">
    <text evidence="10">The sequence shown here is derived from an EMBL/GenBank/DDBJ whole genome shotgun (WGS) entry which is preliminary data.</text>
</comment>
<feature type="transmembrane region" description="Helical" evidence="9">
    <location>
        <begin position="21"/>
        <end position="39"/>
    </location>
</feature>
<keyword evidence="4 9" id="KW-0812">Transmembrane</keyword>
<keyword evidence="3" id="KW-1003">Cell membrane</keyword>
<dbReference type="Proteomes" id="UP001154265">
    <property type="component" value="Unassembled WGS sequence"/>
</dbReference>
<dbReference type="Pfam" id="PF25539">
    <property type="entry name" value="Bestrophin_2"/>
    <property type="match status" value="1"/>
</dbReference>
<reference evidence="10" key="2">
    <citation type="submission" date="2022-01" db="EMBL/GenBank/DDBJ databases">
        <authorList>
            <person name="Zivanovic Y."/>
            <person name="Moreira D."/>
            <person name="Lopez-Garcia P."/>
        </authorList>
    </citation>
    <scope>NUCLEOTIDE SEQUENCE</scope>
    <source>
        <strain evidence="10">G9</strain>
    </source>
</reference>
<dbReference type="PANTHER" id="PTHR33281:SF19">
    <property type="entry name" value="VOLTAGE-DEPENDENT ANION CHANNEL-FORMING PROTEIN YNEE"/>
    <property type="match status" value="1"/>
</dbReference>
<comment type="subcellular location">
    <subcellularLocation>
        <location evidence="1">Cell membrane</location>
        <topology evidence="1">Multi-pass membrane protein</topology>
    </subcellularLocation>
</comment>
<dbReference type="InterPro" id="IPR044669">
    <property type="entry name" value="YneE/VCCN1/2-like"/>
</dbReference>
<keyword evidence="5 9" id="KW-1133">Transmembrane helix</keyword>
<gene>
    <name evidence="10" type="ORF">L3556_00110</name>
</gene>
<keyword evidence="6" id="KW-0406">Ion transport</keyword>
<evidence type="ECO:0000256" key="3">
    <source>
        <dbReference type="ARBA" id="ARBA00022475"/>
    </source>
</evidence>
<feature type="transmembrane region" description="Helical" evidence="9">
    <location>
        <begin position="45"/>
        <end position="65"/>
    </location>
</feature>
<evidence type="ECO:0000256" key="6">
    <source>
        <dbReference type="ARBA" id="ARBA00023065"/>
    </source>
</evidence>
<evidence type="ECO:0008006" key="12">
    <source>
        <dbReference type="Google" id="ProtNLM"/>
    </source>
</evidence>
<keyword evidence="7 9" id="KW-0472">Membrane</keyword>
<sequence length="307" mass="35022">MERPRWLYLALQYRGSVIPAILPQVIFCGLFGVLVSAIHLHVVSVSWPVLGSIIPSVVLGLLLVLRTNTGYEHFWEGRKLWGQLINTSRSLTRLIWVAIEEEEDGDHQRKIDTVRLVVAYAIATKQHLRNESLDELATLISPIQYNELVTVQNPPLRIAYWIENYLHSEYRKGHLPLYQLTYMDELLVFLVDYLGGCERIVKTPIPLAYAIHLRQLLLLYCLLLPFQMVHDLAWYTGPVVSLIAFTLFGVEEIGLEIENPFGQDANDLPLDSICVTIQQNVEDLIHTKPSPVHQDHCSIPVPRHGNP</sequence>
<accession>A0ABT6ETU3</accession>
<evidence type="ECO:0000256" key="8">
    <source>
        <dbReference type="ARBA" id="ARBA00034708"/>
    </source>
</evidence>
<evidence type="ECO:0000256" key="1">
    <source>
        <dbReference type="ARBA" id="ARBA00004651"/>
    </source>
</evidence>
<keyword evidence="2" id="KW-0813">Transport</keyword>
<dbReference type="RefSeq" id="WP_277865267.1">
    <property type="nucleotide sequence ID" value="NZ_JAKKUT010000001.1"/>
</dbReference>
<keyword evidence="11" id="KW-1185">Reference proteome</keyword>
<evidence type="ECO:0000256" key="7">
    <source>
        <dbReference type="ARBA" id="ARBA00023136"/>
    </source>
</evidence>
<dbReference type="EMBL" id="JAKKUT010000001">
    <property type="protein sequence ID" value="MDG2989339.1"/>
    <property type="molecule type" value="Genomic_DNA"/>
</dbReference>
<dbReference type="PANTHER" id="PTHR33281">
    <property type="entry name" value="UPF0187 PROTEIN YNEE"/>
    <property type="match status" value="1"/>
</dbReference>
<comment type="similarity">
    <text evidence="8">Belongs to the anion channel-forming bestrophin (TC 1.A.46) family.</text>
</comment>
<evidence type="ECO:0000256" key="2">
    <source>
        <dbReference type="ARBA" id="ARBA00022448"/>
    </source>
</evidence>
<proteinExistence type="inferred from homology"/>
<evidence type="ECO:0000256" key="5">
    <source>
        <dbReference type="ARBA" id="ARBA00022989"/>
    </source>
</evidence>